<dbReference type="GO" id="GO:0016787">
    <property type="term" value="F:hydrolase activity"/>
    <property type="evidence" value="ECO:0007669"/>
    <property type="project" value="UniProtKB-KW"/>
</dbReference>
<dbReference type="InterPro" id="IPR050471">
    <property type="entry name" value="AB_hydrolase"/>
</dbReference>
<accession>A0ABR4H9G5</accession>
<reference evidence="2 3" key="1">
    <citation type="submission" date="2024-07" db="EMBL/GenBank/DDBJ databases">
        <title>Section-level genome sequencing and comparative genomics of Aspergillus sections Usti and Cavernicolus.</title>
        <authorList>
            <consortium name="Lawrence Berkeley National Laboratory"/>
            <person name="Nybo J.L."/>
            <person name="Vesth T.C."/>
            <person name="Theobald S."/>
            <person name="Frisvad J.C."/>
            <person name="Larsen T.O."/>
            <person name="Kjaerboelling I."/>
            <person name="Rothschild-Mancinelli K."/>
            <person name="Lyhne E.K."/>
            <person name="Kogle M.E."/>
            <person name="Barry K."/>
            <person name="Clum A."/>
            <person name="Na H."/>
            <person name="Ledsgaard L."/>
            <person name="Lin J."/>
            <person name="Lipzen A."/>
            <person name="Kuo A."/>
            <person name="Riley R."/>
            <person name="Mondo S."/>
            <person name="Labutti K."/>
            <person name="Haridas S."/>
            <person name="Pangalinan J."/>
            <person name="Salamov A.A."/>
            <person name="Simmons B.A."/>
            <person name="Magnuson J.K."/>
            <person name="Chen J."/>
            <person name="Drula E."/>
            <person name="Henrissat B."/>
            <person name="Wiebenga A."/>
            <person name="Lubbers R.J."/>
            <person name="Gomes A.C."/>
            <person name="Makela M.R."/>
            <person name="Stajich J."/>
            <person name="Grigoriev I.V."/>
            <person name="Mortensen U.H."/>
            <person name="De Vries R.P."/>
            <person name="Baker S.E."/>
            <person name="Andersen M.R."/>
        </authorList>
    </citation>
    <scope>NUCLEOTIDE SEQUENCE [LARGE SCALE GENOMIC DNA]</scope>
    <source>
        <strain evidence="2 3">CBS 588.65</strain>
    </source>
</reference>
<dbReference type="Proteomes" id="UP001610334">
    <property type="component" value="Unassembled WGS sequence"/>
</dbReference>
<organism evidence="2 3">
    <name type="scientific">Aspergillus granulosus</name>
    <dbReference type="NCBI Taxonomy" id="176169"/>
    <lineage>
        <taxon>Eukaryota</taxon>
        <taxon>Fungi</taxon>
        <taxon>Dikarya</taxon>
        <taxon>Ascomycota</taxon>
        <taxon>Pezizomycotina</taxon>
        <taxon>Eurotiomycetes</taxon>
        <taxon>Eurotiomycetidae</taxon>
        <taxon>Eurotiales</taxon>
        <taxon>Aspergillaceae</taxon>
        <taxon>Aspergillus</taxon>
        <taxon>Aspergillus subgen. Nidulantes</taxon>
    </lineage>
</organism>
<comment type="caution">
    <text evidence="2">The sequence shown here is derived from an EMBL/GenBank/DDBJ whole genome shotgun (WGS) entry which is preliminary data.</text>
</comment>
<dbReference type="Gene3D" id="3.40.50.1820">
    <property type="entry name" value="alpha/beta hydrolase"/>
    <property type="match status" value="1"/>
</dbReference>
<evidence type="ECO:0000313" key="2">
    <source>
        <dbReference type="EMBL" id="KAL2811889.1"/>
    </source>
</evidence>
<dbReference type="EMBL" id="JBFXLT010000053">
    <property type="protein sequence ID" value="KAL2811889.1"/>
    <property type="molecule type" value="Genomic_DNA"/>
</dbReference>
<dbReference type="PANTHER" id="PTHR43433">
    <property type="entry name" value="HYDROLASE, ALPHA/BETA FOLD FAMILY PROTEIN"/>
    <property type="match status" value="1"/>
</dbReference>
<gene>
    <name evidence="2" type="ORF">BJX63DRAFT_398002</name>
</gene>
<dbReference type="InterPro" id="IPR000073">
    <property type="entry name" value="AB_hydrolase_1"/>
</dbReference>
<proteinExistence type="predicted"/>
<dbReference type="PANTHER" id="PTHR43433:SF5">
    <property type="entry name" value="AB HYDROLASE-1 DOMAIN-CONTAINING PROTEIN"/>
    <property type="match status" value="1"/>
</dbReference>
<keyword evidence="2" id="KW-0378">Hydrolase</keyword>
<dbReference type="PRINTS" id="PR00111">
    <property type="entry name" value="ABHYDROLASE"/>
</dbReference>
<sequence>MASQQWTPGPHTFTAPNGITFHFLIRGRGPLLVVQSVGWGPSMHLYSTTFGRLEEKFTILYFEARGAGKSTRPASADEMSTRTLASDLEHLRLHLNQEKLWLLGHSNGGAIVLAYAEDFPDRVEKLILVNHELQGFNSDNFQTFAAARKDHPVYGPALASIVGLMQAPPATDEEFQEKLHKVLPYYMHDTEKTHLLEKALTDGTLSVWNFLNQSRCDAQEQFSAVDGLSKVQARTLVVNGRTDGICSEAAARKVAGELGDKAELLLVEEAGHLPWLEQPDVFFPAVERFLASEN</sequence>
<evidence type="ECO:0000313" key="3">
    <source>
        <dbReference type="Proteomes" id="UP001610334"/>
    </source>
</evidence>
<dbReference type="SUPFAM" id="SSF53474">
    <property type="entry name" value="alpha/beta-Hydrolases"/>
    <property type="match status" value="1"/>
</dbReference>
<dbReference type="Pfam" id="PF00561">
    <property type="entry name" value="Abhydrolase_1"/>
    <property type="match status" value="1"/>
</dbReference>
<name>A0ABR4H9G5_9EURO</name>
<evidence type="ECO:0000259" key="1">
    <source>
        <dbReference type="Pfam" id="PF00561"/>
    </source>
</evidence>
<dbReference type="InterPro" id="IPR029058">
    <property type="entry name" value="AB_hydrolase_fold"/>
</dbReference>
<feature type="domain" description="AB hydrolase-1" evidence="1">
    <location>
        <begin position="39"/>
        <end position="277"/>
    </location>
</feature>
<protein>
    <submittedName>
        <fullName evidence="2">Alpha/Beta hydrolase protein</fullName>
    </submittedName>
</protein>
<keyword evidence="3" id="KW-1185">Reference proteome</keyword>